<dbReference type="Gramene" id="PRQ26957">
    <property type="protein sequence ID" value="PRQ26957"/>
    <property type="gene ID" value="RchiOBHm_Chr6g0300191"/>
</dbReference>
<comment type="caution">
    <text evidence="1">The sequence shown here is derived from an EMBL/GenBank/DDBJ whole genome shotgun (WGS) entry which is preliminary data.</text>
</comment>
<dbReference type="AlphaFoldDB" id="A0A2P6PYE5"/>
<accession>A0A2P6PYE5</accession>
<dbReference type="PANTHER" id="PTHR35324">
    <property type="entry name" value="BNAA08G03750D PROTEIN"/>
    <property type="match status" value="1"/>
</dbReference>
<protein>
    <submittedName>
        <fullName evidence="1">Uncharacterized protein</fullName>
    </submittedName>
</protein>
<evidence type="ECO:0000313" key="2">
    <source>
        <dbReference type="Proteomes" id="UP000238479"/>
    </source>
</evidence>
<dbReference type="EMBL" id="PDCK01000044">
    <property type="protein sequence ID" value="PRQ26957.1"/>
    <property type="molecule type" value="Genomic_DNA"/>
</dbReference>
<dbReference type="OMA" id="PIENCKN"/>
<name>A0A2P6PYE5_ROSCH</name>
<keyword evidence="2" id="KW-1185">Reference proteome</keyword>
<organism evidence="1 2">
    <name type="scientific">Rosa chinensis</name>
    <name type="common">China rose</name>
    <dbReference type="NCBI Taxonomy" id="74649"/>
    <lineage>
        <taxon>Eukaryota</taxon>
        <taxon>Viridiplantae</taxon>
        <taxon>Streptophyta</taxon>
        <taxon>Embryophyta</taxon>
        <taxon>Tracheophyta</taxon>
        <taxon>Spermatophyta</taxon>
        <taxon>Magnoliopsida</taxon>
        <taxon>eudicotyledons</taxon>
        <taxon>Gunneridae</taxon>
        <taxon>Pentapetalae</taxon>
        <taxon>rosids</taxon>
        <taxon>fabids</taxon>
        <taxon>Rosales</taxon>
        <taxon>Rosaceae</taxon>
        <taxon>Rosoideae</taxon>
        <taxon>Rosoideae incertae sedis</taxon>
        <taxon>Rosa</taxon>
    </lineage>
</organism>
<evidence type="ECO:0000313" key="1">
    <source>
        <dbReference type="EMBL" id="PRQ26957.1"/>
    </source>
</evidence>
<proteinExistence type="predicted"/>
<dbReference type="Proteomes" id="UP000238479">
    <property type="component" value="Chromosome 6"/>
</dbReference>
<gene>
    <name evidence="1" type="ORF">RchiOBHm_Chr6g0300191</name>
</gene>
<dbReference type="PANTHER" id="PTHR35324:SF4">
    <property type="entry name" value="EXPRESSED PROTEIN"/>
    <property type="match status" value="1"/>
</dbReference>
<sequence length="104" mass="11716">MSSSSYKLSKTKSSVQNGVVSISRIDLSEKHDEETYDSNNVSTLLHLKPSHTSETLDKEVVLRRIRQRKRVDKLRAALQSLLTSPVLPSAHEKKKWVDDAFAAP</sequence>
<reference evidence="1 2" key="1">
    <citation type="journal article" date="2018" name="Nat. Genet.">
        <title>The Rosa genome provides new insights in the design of modern roses.</title>
        <authorList>
            <person name="Bendahmane M."/>
        </authorList>
    </citation>
    <scope>NUCLEOTIDE SEQUENCE [LARGE SCALE GENOMIC DNA]</scope>
    <source>
        <strain evidence="2">cv. Old Blush</strain>
    </source>
</reference>